<gene>
    <name evidence="3" type="ORF">RFI_01769</name>
</gene>
<feature type="compositionally biased region" description="Low complexity" evidence="1">
    <location>
        <begin position="135"/>
        <end position="160"/>
    </location>
</feature>
<dbReference type="Gene3D" id="1.10.555.10">
    <property type="entry name" value="Rho GTPase activation protein"/>
    <property type="match status" value="1"/>
</dbReference>
<dbReference type="SUPFAM" id="SSF48350">
    <property type="entry name" value="GTPase activation domain, GAP"/>
    <property type="match status" value="1"/>
</dbReference>
<dbReference type="PANTHER" id="PTHR35711:SF3">
    <property type="entry name" value="PROSTATIC SPERMINE-BINDING PROTEIN-LIKE"/>
    <property type="match status" value="1"/>
</dbReference>
<comment type="caution">
    <text evidence="3">The sequence shown here is derived from an EMBL/GenBank/DDBJ whole genome shotgun (WGS) entry which is preliminary data.</text>
</comment>
<evidence type="ECO:0000259" key="2">
    <source>
        <dbReference type="PROSITE" id="PS50238"/>
    </source>
</evidence>
<dbReference type="InterPro" id="IPR000198">
    <property type="entry name" value="RhoGAP_dom"/>
</dbReference>
<dbReference type="AlphaFoldDB" id="X6PB44"/>
<proteinExistence type="predicted"/>
<feature type="compositionally biased region" description="Basic and acidic residues" evidence="1">
    <location>
        <begin position="36"/>
        <end position="47"/>
    </location>
</feature>
<feature type="region of interest" description="Disordered" evidence="1">
    <location>
        <begin position="500"/>
        <end position="524"/>
    </location>
</feature>
<feature type="compositionally biased region" description="Basic and acidic residues" evidence="1">
    <location>
        <begin position="618"/>
        <end position="645"/>
    </location>
</feature>
<evidence type="ECO:0000313" key="4">
    <source>
        <dbReference type="Proteomes" id="UP000023152"/>
    </source>
</evidence>
<feature type="region of interest" description="Disordered" evidence="1">
    <location>
        <begin position="102"/>
        <end position="177"/>
    </location>
</feature>
<keyword evidence="4" id="KW-1185">Reference proteome</keyword>
<dbReference type="PANTHER" id="PTHR35711">
    <property type="entry name" value="EXPRESSED PROTEIN"/>
    <property type="match status" value="1"/>
</dbReference>
<dbReference type="PROSITE" id="PS50238">
    <property type="entry name" value="RHOGAP"/>
    <property type="match status" value="1"/>
</dbReference>
<feature type="compositionally biased region" description="Polar residues" evidence="1">
    <location>
        <begin position="22"/>
        <end position="32"/>
    </location>
</feature>
<feature type="compositionally biased region" description="Polar residues" evidence="1">
    <location>
        <begin position="105"/>
        <end position="118"/>
    </location>
</feature>
<feature type="compositionally biased region" description="Polar residues" evidence="1">
    <location>
        <begin position="646"/>
        <end position="659"/>
    </location>
</feature>
<organism evidence="3 4">
    <name type="scientific">Reticulomyxa filosa</name>
    <dbReference type="NCBI Taxonomy" id="46433"/>
    <lineage>
        <taxon>Eukaryota</taxon>
        <taxon>Sar</taxon>
        <taxon>Rhizaria</taxon>
        <taxon>Retaria</taxon>
        <taxon>Foraminifera</taxon>
        <taxon>Monothalamids</taxon>
        <taxon>Reticulomyxidae</taxon>
        <taxon>Reticulomyxa</taxon>
    </lineage>
</organism>
<evidence type="ECO:0000313" key="3">
    <source>
        <dbReference type="EMBL" id="ETO35294.1"/>
    </source>
</evidence>
<evidence type="ECO:0000256" key="1">
    <source>
        <dbReference type="SAM" id="MobiDB-lite"/>
    </source>
</evidence>
<dbReference type="EMBL" id="ASPP01001761">
    <property type="protein sequence ID" value="ETO35294.1"/>
    <property type="molecule type" value="Genomic_DNA"/>
</dbReference>
<feature type="domain" description="Rho-GAP" evidence="2">
    <location>
        <begin position="353"/>
        <end position="613"/>
    </location>
</feature>
<accession>X6PB44</accession>
<feature type="region of interest" description="Disordered" evidence="1">
    <location>
        <begin position="613"/>
        <end position="666"/>
    </location>
</feature>
<feature type="compositionally biased region" description="Basic and acidic residues" evidence="1">
    <location>
        <begin position="119"/>
        <end position="128"/>
    </location>
</feature>
<protein>
    <submittedName>
        <fullName evidence="3">MIF4G domain containing protein</fullName>
    </submittedName>
</protein>
<feature type="region of interest" description="Disordered" evidence="1">
    <location>
        <begin position="1"/>
        <end position="49"/>
    </location>
</feature>
<reference evidence="3 4" key="1">
    <citation type="journal article" date="2013" name="Curr. Biol.">
        <title>The Genome of the Foraminiferan Reticulomyxa filosa.</title>
        <authorList>
            <person name="Glockner G."/>
            <person name="Hulsmann N."/>
            <person name="Schleicher M."/>
            <person name="Noegel A.A."/>
            <person name="Eichinger L."/>
            <person name="Gallinger C."/>
            <person name="Pawlowski J."/>
            <person name="Sierra R."/>
            <person name="Euteneuer U."/>
            <person name="Pillet L."/>
            <person name="Moustafa A."/>
            <person name="Platzer M."/>
            <person name="Groth M."/>
            <person name="Szafranski K."/>
            <person name="Schliwa M."/>
        </authorList>
    </citation>
    <scope>NUCLEOTIDE SEQUENCE [LARGE SCALE GENOMIC DNA]</scope>
</reference>
<dbReference type="GO" id="GO:0007165">
    <property type="term" value="P:signal transduction"/>
    <property type="evidence" value="ECO:0007669"/>
    <property type="project" value="InterPro"/>
</dbReference>
<feature type="compositionally biased region" description="Acidic residues" evidence="1">
    <location>
        <begin position="161"/>
        <end position="176"/>
    </location>
</feature>
<dbReference type="InterPro" id="IPR008936">
    <property type="entry name" value="Rho_GTPase_activation_prot"/>
</dbReference>
<name>X6PB44_RETFI</name>
<dbReference type="Proteomes" id="UP000023152">
    <property type="component" value="Unassembled WGS sequence"/>
</dbReference>
<sequence length="705" mass="80871">MWVGKIFGGNSTSPRVSREQASDISKSGSPSVVQKADNDAHKMKDSNAQHVASKSVGGGFSISGLWKTDPPVVNTTASGHKHHTSLSDVLLDNVSPRAGGFMAKWTSSMPSVTPATNKQDIKSSRDHNGNGSTVDANNGTNENGNGNNKNENGDYGNNGNDNDDGDDNDDDDDDDNKTELERKYEESIRKYSNLSNSTLTQAYKNDSLILWCICKHYEPLRDELHKHEGMYQLQVQTCNHFYANYDLIREQSLDKLKAIELTRLNAFYDSYHFLAKTMNEHLFNISLRNSFTHFKSNVDLLQPSLPTFQSYVQIKIRDIVTASIVPIPKELYHNHKWRGPTHLIQDIMFHQARRFDELHVPFVLEFLLHYIENDPLVLDGNDRYLLLQPNLNLLNDDDIQEYHSILKQIFDYSSPSSNSLHTKSLPEIRNYKHAVGLLKFWLKNLVEPLVPFHFYSKCLEFQTQMAHHVREQSIAHSIPFDSYRNNRNMFQHFPLHNELVNSDNDEEDKNENADNEKANKKKRNPKLDEYIDQWNTMLAENMSEFNLKALIRLISFIKQCVHTNNIRVSDIASEWVPLLFRNPQVSSSVIERVKLSQTQLTVTSQTKNIQTVNITQFQDEKEKEKDNTNENEKENKEEEKKDDATIKSTDAASPVSGTDANEENNPSERMLYDLMIFWLTNNIEIFDDTHIKGAHTLSTLLQPRP</sequence>